<dbReference type="Pfam" id="PF23892">
    <property type="entry name" value="Ig_CycH"/>
    <property type="match status" value="1"/>
</dbReference>
<name>A0A1Y6EJ19_9GAMM</name>
<keyword evidence="10" id="KW-1185">Reference proteome</keyword>
<evidence type="ECO:0000256" key="6">
    <source>
        <dbReference type="SAM" id="Phobius"/>
    </source>
</evidence>
<dbReference type="GO" id="GO:0030313">
    <property type="term" value="C:cell envelope"/>
    <property type="evidence" value="ECO:0007669"/>
    <property type="project" value="UniProtKB-SubCell"/>
</dbReference>
<evidence type="ECO:0000256" key="4">
    <source>
        <dbReference type="ARBA" id="ARBA00022803"/>
    </source>
</evidence>
<dbReference type="SUPFAM" id="SSF48452">
    <property type="entry name" value="TPR-like"/>
    <property type="match status" value="1"/>
</dbReference>
<organism evidence="9 10">
    <name type="scientific">Pseudidiomarina planktonica</name>
    <dbReference type="NCBI Taxonomy" id="1323738"/>
    <lineage>
        <taxon>Bacteria</taxon>
        <taxon>Pseudomonadati</taxon>
        <taxon>Pseudomonadota</taxon>
        <taxon>Gammaproteobacteria</taxon>
        <taxon>Alteromonadales</taxon>
        <taxon>Idiomarinaceae</taxon>
        <taxon>Pseudidiomarina</taxon>
    </lineage>
</organism>
<keyword evidence="3" id="KW-0201">Cytochrome c-type biogenesis</keyword>
<feature type="repeat" description="TPR" evidence="5">
    <location>
        <begin position="164"/>
        <end position="197"/>
    </location>
</feature>
<protein>
    <submittedName>
        <fullName evidence="9">Cytochrome c-type biogenesis protein CcmI</fullName>
    </submittedName>
</protein>
<keyword evidence="6" id="KW-0812">Transmembrane</keyword>
<dbReference type="InterPro" id="IPR011990">
    <property type="entry name" value="TPR-like_helical_dom_sf"/>
</dbReference>
<evidence type="ECO:0000313" key="10">
    <source>
        <dbReference type="Proteomes" id="UP000194450"/>
    </source>
</evidence>
<dbReference type="Pfam" id="PF23914">
    <property type="entry name" value="TPR_CcmH_CycH"/>
    <property type="match status" value="1"/>
</dbReference>
<dbReference type="AlphaFoldDB" id="A0A1Y6EJ19"/>
<dbReference type="PANTHER" id="PTHR47870:SF1">
    <property type="entry name" value="CYTOCHROME C-TYPE BIOGENESIS PROTEIN CCMH"/>
    <property type="match status" value="1"/>
</dbReference>
<dbReference type="InterPro" id="IPR017560">
    <property type="entry name" value="Cyt_c_biogenesis_CcmI"/>
</dbReference>
<proteinExistence type="predicted"/>
<keyword evidence="6" id="KW-1133">Transmembrane helix</keyword>
<evidence type="ECO:0000313" key="9">
    <source>
        <dbReference type="EMBL" id="SMQ62628.1"/>
    </source>
</evidence>
<sequence length="407" mass="45083">MIANWLILALVLLLGGAFLLVFGRRQSDIKRTRLTVNRELYQQRIQELENEAKDGVLSKSALAAAKTELDKRFVNENAELEQKLETSQPVKLWVVALLVMVIASGVYYGSGSWRLQLQADDALLALPELGRRALQNDQEQLTPRELDTFALGLRQKLARQPNDAVAWLVYGRVMLAQGQMEQAIDAMQRSYDLQPDRMGTLLSFSQLLLSTGEPRYLAQAAELLVQALQQNPQSPDALSLLGFVAYEQQDWQEAVTAWQLLLEQLEPGDGRYAVIEEALSDARQRLAGADTAIRVTVDLAPELQAAVPEGATLFVYVRDPDGNPMPAAVVKQPVTEFPVTVTLSDADAMLADYTLSSLEQWQVLARISADERIDASPGDLDGRSEVITTITNETLNVTINNRINDGR</sequence>
<dbReference type="InterPro" id="IPR051263">
    <property type="entry name" value="C-type_cytochrome_biogenesis"/>
</dbReference>
<comment type="subcellular location">
    <subcellularLocation>
        <location evidence="1">Cell envelope</location>
    </subcellularLocation>
</comment>
<evidence type="ECO:0000256" key="3">
    <source>
        <dbReference type="ARBA" id="ARBA00022748"/>
    </source>
</evidence>
<keyword evidence="2" id="KW-0677">Repeat</keyword>
<dbReference type="GO" id="GO:0005886">
    <property type="term" value="C:plasma membrane"/>
    <property type="evidence" value="ECO:0007669"/>
    <property type="project" value="TreeGrafter"/>
</dbReference>
<evidence type="ECO:0000256" key="1">
    <source>
        <dbReference type="ARBA" id="ARBA00004196"/>
    </source>
</evidence>
<feature type="domain" description="Cytochrome c-type biogenesis protein H Ig-like" evidence="7">
    <location>
        <begin position="293"/>
        <end position="400"/>
    </location>
</feature>
<dbReference type="InterPro" id="IPR056412">
    <property type="entry name" value="Ig_CycH"/>
</dbReference>
<dbReference type="Proteomes" id="UP000194450">
    <property type="component" value="Unassembled WGS sequence"/>
</dbReference>
<dbReference type="PROSITE" id="PS50005">
    <property type="entry name" value="TPR"/>
    <property type="match status" value="1"/>
</dbReference>
<evidence type="ECO:0000256" key="2">
    <source>
        <dbReference type="ARBA" id="ARBA00022737"/>
    </source>
</evidence>
<dbReference type="EMBL" id="FXWH01000001">
    <property type="protein sequence ID" value="SMQ62628.1"/>
    <property type="molecule type" value="Genomic_DNA"/>
</dbReference>
<keyword evidence="4 5" id="KW-0802">TPR repeat</keyword>
<feature type="domain" description="Cytochrome c-type biogenesis protein H TPR" evidence="8">
    <location>
        <begin position="119"/>
        <end position="272"/>
    </location>
</feature>
<dbReference type="NCBIfam" id="TIGR03142">
    <property type="entry name" value="cytochro_ccmI"/>
    <property type="match status" value="1"/>
</dbReference>
<evidence type="ECO:0000259" key="7">
    <source>
        <dbReference type="Pfam" id="PF23892"/>
    </source>
</evidence>
<feature type="transmembrane region" description="Helical" evidence="6">
    <location>
        <begin position="6"/>
        <end position="23"/>
    </location>
</feature>
<dbReference type="RefSeq" id="WP_159454931.1">
    <property type="nucleotide sequence ID" value="NZ_FXWH01000001.1"/>
</dbReference>
<dbReference type="PANTHER" id="PTHR47870">
    <property type="entry name" value="CYTOCHROME C-TYPE BIOGENESIS PROTEIN CCMH"/>
    <property type="match status" value="1"/>
</dbReference>
<accession>A0A1Y6EJ19</accession>
<evidence type="ECO:0000256" key="5">
    <source>
        <dbReference type="PROSITE-ProRule" id="PRU00339"/>
    </source>
</evidence>
<dbReference type="InterPro" id="IPR056413">
    <property type="entry name" value="TPR_CcmH_CycH"/>
</dbReference>
<reference evidence="10" key="1">
    <citation type="submission" date="2017-04" db="EMBL/GenBank/DDBJ databases">
        <authorList>
            <person name="Varghese N."/>
            <person name="Submissions S."/>
        </authorList>
    </citation>
    <scope>NUCLEOTIDE SEQUENCE [LARGE SCALE GENOMIC DNA]</scope>
</reference>
<dbReference type="GO" id="GO:0017004">
    <property type="term" value="P:cytochrome complex assembly"/>
    <property type="evidence" value="ECO:0007669"/>
    <property type="project" value="UniProtKB-KW"/>
</dbReference>
<keyword evidence="6" id="KW-0472">Membrane</keyword>
<feature type="transmembrane region" description="Helical" evidence="6">
    <location>
        <begin position="92"/>
        <end position="110"/>
    </location>
</feature>
<dbReference type="InterPro" id="IPR019734">
    <property type="entry name" value="TPR_rpt"/>
</dbReference>
<dbReference type="Gene3D" id="1.25.40.10">
    <property type="entry name" value="Tetratricopeptide repeat domain"/>
    <property type="match status" value="1"/>
</dbReference>
<evidence type="ECO:0000259" key="8">
    <source>
        <dbReference type="Pfam" id="PF23914"/>
    </source>
</evidence>
<gene>
    <name evidence="9" type="ORF">SAMN06297229_0735</name>
</gene>